<dbReference type="Pfam" id="PF02661">
    <property type="entry name" value="Fic"/>
    <property type="match status" value="1"/>
</dbReference>
<evidence type="ECO:0000313" key="2">
    <source>
        <dbReference type="EMBL" id="SDD20316.1"/>
    </source>
</evidence>
<dbReference type="STRING" id="1814289.SAMN05216410_2930"/>
<dbReference type="PIRSF" id="PIRSF018297">
    <property type="entry name" value="Doc"/>
    <property type="match status" value="1"/>
</dbReference>
<dbReference type="AlphaFoldDB" id="A0A1G6SVI1"/>
<evidence type="ECO:0000259" key="1">
    <source>
        <dbReference type="PROSITE" id="PS51459"/>
    </source>
</evidence>
<dbReference type="InterPro" id="IPR006440">
    <property type="entry name" value="Doc"/>
</dbReference>
<dbReference type="Proteomes" id="UP000199039">
    <property type="component" value="Unassembled WGS sequence"/>
</dbReference>
<protein>
    <submittedName>
        <fullName evidence="2">Death on curing protein</fullName>
    </submittedName>
</protein>
<dbReference type="SUPFAM" id="SSF140931">
    <property type="entry name" value="Fic-like"/>
    <property type="match status" value="1"/>
</dbReference>
<proteinExistence type="predicted"/>
<dbReference type="PROSITE" id="PS51459">
    <property type="entry name" value="FIDO"/>
    <property type="match status" value="1"/>
</dbReference>
<reference evidence="2 3" key="1">
    <citation type="submission" date="2016-09" db="EMBL/GenBank/DDBJ databases">
        <authorList>
            <person name="Capua I."/>
            <person name="De Benedictis P."/>
            <person name="Joannis T."/>
            <person name="Lombin L.H."/>
            <person name="Cattoli G."/>
        </authorList>
    </citation>
    <scope>NUCLEOTIDE SEQUENCE [LARGE SCALE GENOMIC DNA]</scope>
    <source>
        <strain evidence="2 3">ISLP-3</strain>
    </source>
</reference>
<dbReference type="NCBIfam" id="TIGR01550">
    <property type="entry name" value="DOC_P1"/>
    <property type="match status" value="1"/>
</dbReference>
<gene>
    <name evidence="2" type="ORF">SAMN05216410_2930</name>
</gene>
<dbReference type="InterPro" id="IPR053737">
    <property type="entry name" value="Type_II_TA_Toxin"/>
</dbReference>
<organism evidence="2 3">
    <name type="scientific">Sanguibacter gelidistatuariae</name>
    <dbReference type="NCBI Taxonomy" id="1814289"/>
    <lineage>
        <taxon>Bacteria</taxon>
        <taxon>Bacillati</taxon>
        <taxon>Actinomycetota</taxon>
        <taxon>Actinomycetes</taxon>
        <taxon>Micrococcales</taxon>
        <taxon>Sanguibacteraceae</taxon>
        <taxon>Sanguibacter</taxon>
    </lineage>
</organism>
<name>A0A1G6SVI1_9MICO</name>
<dbReference type="PANTHER" id="PTHR39426">
    <property type="entry name" value="HOMOLOGY TO DEATH-ON-CURING PROTEIN OF PHAGE P1"/>
    <property type="match status" value="1"/>
</dbReference>
<dbReference type="Gene3D" id="1.20.120.1870">
    <property type="entry name" value="Fic/DOC protein, Fido domain"/>
    <property type="match status" value="1"/>
</dbReference>
<dbReference type="OrthoDB" id="9802752at2"/>
<keyword evidence="3" id="KW-1185">Reference proteome</keyword>
<sequence length="128" mass="13618">MTRLTRRQVVLLHNQMLTATGGLPGIRDENLLDAALAAPYAAFGEVEFFGSVQAKAARLAYGLVANHPFNDGNKRIGVQVMLVFLHLNGIRLEPADDDLVQLGLGLAGGSLDAGDVQAWIASHQAGEQ</sequence>
<feature type="domain" description="Fido" evidence="1">
    <location>
        <begin position="4"/>
        <end position="122"/>
    </location>
</feature>
<dbReference type="EMBL" id="FMYH01000006">
    <property type="protein sequence ID" value="SDD20316.1"/>
    <property type="molecule type" value="Genomic_DNA"/>
</dbReference>
<dbReference type="PANTHER" id="PTHR39426:SF1">
    <property type="entry name" value="HOMOLOGY TO DEATH-ON-CURING PROTEIN OF PHAGE P1"/>
    <property type="match status" value="1"/>
</dbReference>
<dbReference type="GO" id="GO:0016301">
    <property type="term" value="F:kinase activity"/>
    <property type="evidence" value="ECO:0007669"/>
    <property type="project" value="InterPro"/>
</dbReference>
<evidence type="ECO:0000313" key="3">
    <source>
        <dbReference type="Proteomes" id="UP000199039"/>
    </source>
</evidence>
<accession>A0A1G6SVI1</accession>
<dbReference type="InterPro" id="IPR036597">
    <property type="entry name" value="Fido-like_dom_sf"/>
</dbReference>
<dbReference type="InterPro" id="IPR003812">
    <property type="entry name" value="Fido"/>
</dbReference>
<dbReference type="RefSeq" id="WP_093184395.1">
    <property type="nucleotide sequence ID" value="NZ_FMYH01000006.1"/>
</dbReference>